<proteinExistence type="predicted"/>
<dbReference type="EMBL" id="QUAJ01000008">
    <property type="protein sequence ID" value="REI41708.1"/>
    <property type="molecule type" value="Genomic_DNA"/>
</dbReference>
<gene>
    <name evidence="2" type="ORF">DYH56_06070</name>
</gene>
<dbReference type="RefSeq" id="WP_114641976.1">
    <property type="nucleotide sequence ID" value="NZ_JAACIO010000008.1"/>
</dbReference>
<dbReference type="Proteomes" id="UP000263486">
    <property type="component" value="Unassembled WGS sequence"/>
</dbReference>
<organism evidence="2 3">
    <name type="scientific">Psychrilyobacter piezotolerans</name>
    <dbReference type="NCBI Taxonomy" id="2293438"/>
    <lineage>
        <taxon>Bacteria</taxon>
        <taxon>Fusobacteriati</taxon>
        <taxon>Fusobacteriota</taxon>
        <taxon>Fusobacteriia</taxon>
        <taxon>Fusobacteriales</taxon>
        <taxon>Fusobacteriaceae</taxon>
        <taxon>Psychrilyobacter</taxon>
    </lineage>
</organism>
<protein>
    <recommendedName>
        <fullName evidence="4">Integrase</fullName>
    </recommendedName>
</protein>
<reference evidence="2 3" key="1">
    <citation type="submission" date="2018-08" db="EMBL/GenBank/DDBJ databases">
        <title>Draft genome sequence of Psychrilyobacter sp. strain SD5 isolated from Black Sea water.</title>
        <authorList>
            <person name="Yadav S."/>
            <person name="Villanueva L."/>
            <person name="Damste J.S.S."/>
        </authorList>
    </citation>
    <scope>NUCLEOTIDE SEQUENCE [LARGE SCALE GENOMIC DNA]</scope>
    <source>
        <strain evidence="2 3">SD5</strain>
    </source>
</reference>
<keyword evidence="1" id="KW-0175">Coiled coil</keyword>
<comment type="caution">
    <text evidence="2">The sequence shown here is derived from an EMBL/GenBank/DDBJ whole genome shotgun (WGS) entry which is preliminary data.</text>
</comment>
<evidence type="ECO:0000313" key="2">
    <source>
        <dbReference type="EMBL" id="REI41708.1"/>
    </source>
</evidence>
<sequence>MKVSKGLLKKLEELYSQYEKEVPKTEENEYLKANTRKTYLLHSNNFMRWLKNDFEPGERNE</sequence>
<evidence type="ECO:0000256" key="1">
    <source>
        <dbReference type="SAM" id="Coils"/>
    </source>
</evidence>
<evidence type="ECO:0000313" key="3">
    <source>
        <dbReference type="Proteomes" id="UP000263486"/>
    </source>
</evidence>
<feature type="coiled-coil region" evidence="1">
    <location>
        <begin position="1"/>
        <end position="28"/>
    </location>
</feature>
<evidence type="ECO:0008006" key="4">
    <source>
        <dbReference type="Google" id="ProtNLM"/>
    </source>
</evidence>
<name>A0ABX9KIF8_9FUSO</name>
<keyword evidence="3" id="KW-1185">Reference proteome</keyword>
<accession>A0ABX9KIF8</accession>